<dbReference type="GO" id="GO:0015627">
    <property type="term" value="C:type II protein secretion system complex"/>
    <property type="evidence" value="ECO:0007669"/>
    <property type="project" value="InterPro"/>
</dbReference>
<dbReference type="AlphaFoldDB" id="A0A250J064"/>
<name>A0A250J064_9BACT</name>
<feature type="transmembrane region" description="Helical" evidence="1">
    <location>
        <begin position="25"/>
        <end position="45"/>
    </location>
</feature>
<dbReference type="Gene3D" id="3.30.70.60">
    <property type="match status" value="1"/>
</dbReference>
<gene>
    <name evidence="2" type="ORF">CYFUS_002786</name>
</gene>
<dbReference type="KEGG" id="cfus:CYFUS_002786"/>
<dbReference type="RefSeq" id="WP_095985693.1">
    <property type="nucleotide sequence ID" value="NZ_CP022098.1"/>
</dbReference>
<evidence type="ECO:0000256" key="1">
    <source>
        <dbReference type="SAM" id="Phobius"/>
    </source>
</evidence>
<keyword evidence="1" id="KW-0472">Membrane</keyword>
<dbReference type="InterPro" id="IPR014717">
    <property type="entry name" value="Transl_elong_EF1B/ribsomal_bS6"/>
</dbReference>
<reference evidence="2 3" key="1">
    <citation type="submission" date="2017-06" db="EMBL/GenBank/DDBJ databases">
        <title>Sequencing and comparative analysis of myxobacterial genomes.</title>
        <authorList>
            <person name="Rupp O."/>
            <person name="Goesmann A."/>
            <person name="Sogaard-Andersen L."/>
        </authorList>
    </citation>
    <scope>NUCLEOTIDE SEQUENCE [LARGE SCALE GENOMIC DNA]</scope>
    <source>
        <strain evidence="2 3">DSM 52655</strain>
    </source>
</reference>
<dbReference type="Proteomes" id="UP000217257">
    <property type="component" value="Chromosome"/>
</dbReference>
<sequence length="186" mass="20988">MEQLKTLLNDARVWFERLSTRERRMVMATGGAVAAFVVFLIFFSFSNTANSYRKRTDQKLEKLREVQVLAASYREAAQERQAMEQQLTGGDVRLMSYVEEKATLSGLTVPNMTPKNDVALGDGQIVESSVELTFTDVDIQKLHDFLMAVERGPGVVKVKNLRLEPHDATETLTAWTTVATYKLKPQ</sequence>
<keyword evidence="1" id="KW-0812">Transmembrane</keyword>
<dbReference type="EMBL" id="CP022098">
    <property type="protein sequence ID" value="ATB37364.1"/>
    <property type="molecule type" value="Genomic_DNA"/>
</dbReference>
<dbReference type="Pfam" id="PF04612">
    <property type="entry name" value="T2SSM"/>
    <property type="match status" value="1"/>
</dbReference>
<protein>
    <submittedName>
        <fullName evidence="2">General secretion pathway protein GspM</fullName>
    </submittedName>
</protein>
<keyword evidence="1" id="KW-1133">Transmembrane helix</keyword>
<accession>A0A250J064</accession>
<proteinExistence type="predicted"/>
<dbReference type="GO" id="GO:0015628">
    <property type="term" value="P:protein secretion by the type II secretion system"/>
    <property type="evidence" value="ECO:0007669"/>
    <property type="project" value="InterPro"/>
</dbReference>
<evidence type="ECO:0000313" key="3">
    <source>
        <dbReference type="Proteomes" id="UP000217257"/>
    </source>
</evidence>
<evidence type="ECO:0000313" key="2">
    <source>
        <dbReference type="EMBL" id="ATB37364.1"/>
    </source>
</evidence>
<organism evidence="2 3">
    <name type="scientific">Cystobacter fuscus</name>
    <dbReference type="NCBI Taxonomy" id="43"/>
    <lineage>
        <taxon>Bacteria</taxon>
        <taxon>Pseudomonadati</taxon>
        <taxon>Myxococcota</taxon>
        <taxon>Myxococcia</taxon>
        <taxon>Myxococcales</taxon>
        <taxon>Cystobacterineae</taxon>
        <taxon>Archangiaceae</taxon>
        <taxon>Cystobacter</taxon>
    </lineage>
</organism>
<dbReference type="InterPro" id="IPR007690">
    <property type="entry name" value="T2SS_GspM"/>
</dbReference>